<evidence type="ECO:0000256" key="2">
    <source>
        <dbReference type="ARBA" id="ARBA00007171"/>
    </source>
</evidence>
<reference evidence="7 8" key="1">
    <citation type="journal article" date="2021" name="Sci. Rep.">
        <title>The distribution of antibiotic resistance genes in chicken gut microbiota commensals.</title>
        <authorList>
            <person name="Juricova H."/>
            <person name="Matiasovicova J."/>
            <person name="Kubasova T."/>
            <person name="Cejkova D."/>
            <person name="Rychlik I."/>
        </authorList>
    </citation>
    <scope>NUCLEOTIDE SEQUENCE [LARGE SCALE GENOMIC DNA]</scope>
    <source>
        <strain evidence="7 8">An794</strain>
    </source>
</reference>
<dbReference type="PANTHER" id="PTHR30627:SF1">
    <property type="entry name" value="PEPTIDOGLYCAN D,D-TRANSPEPTIDASE FTSI"/>
    <property type="match status" value="1"/>
</dbReference>
<dbReference type="EMBL" id="JACSNQ010000008">
    <property type="protein sequence ID" value="MBM6774965.1"/>
    <property type="molecule type" value="Genomic_DNA"/>
</dbReference>
<dbReference type="SUPFAM" id="SSF56601">
    <property type="entry name" value="beta-lactamase/transpeptidase-like"/>
    <property type="match status" value="1"/>
</dbReference>
<name>A0ABS2F1Z2_9ACTN</name>
<protein>
    <submittedName>
        <fullName evidence="7">Penicillin-binding protein 2</fullName>
    </submittedName>
</protein>
<dbReference type="InterPro" id="IPR012338">
    <property type="entry name" value="Beta-lactam/transpept-like"/>
</dbReference>
<feature type="domain" description="Penicillin-binding protein transpeptidase" evidence="5">
    <location>
        <begin position="282"/>
        <end position="582"/>
    </location>
</feature>
<dbReference type="PANTHER" id="PTHR30627">
    <property type="entry name" value="PEPTIDOGLYCAN D,D-TRANSPEPTIDASE"/>
    <property type="match status" value="1"/>
</dbReference>
<dbReference type="Gene3D" id="3.40.710.10">
    <property type="entry name" value="DD-peptidase/beta-lactamase superfamily"/>
    <property type="match status" value="1"/>
</dbReference>
<dbReference type="InterPro" id="IPR005311">
    <property type="entry name" value="PBP_dimer"/>
</dbReference>
<feature type="domain" description="Penicillin-binding protein dimerisation" evidence="6">
    <location>
        <begin position="91"/>
        <end position="238"/>
    </location>
</feature>
<organism evidence="7 8">
    <name type="scientific">Olsenella profusa</name>
    <dbReference type="NCBI Taxonomy" id="138595"/>
    <lineage>
        <taxon>Bacteria</taxon>
        <taxon>Bacillati</taxon>
        <taxon>Actinomycetota</taxon>
        <taxon>Coriobacteriia</taxon>
        <taxon>Coriobacteriales</taxon>
        <taxon>Atopobiaceae</taxon>
        <taxon>Olsenella</taxon>
    </lineage>
</organism>
<dbReference type="InterPro" id="IPR036138">
    <property type="entry name" value="PBP_dimer_sf"/>
</dbReference>
<dbReference type="Gene3D" id="3.30.450.330">
    <property type="match status" value="1"/>
</dbReference>
<comment type="subcellular location">
    <subcellularLocation>
        <location evidence="1">Membrane</location>
    </subcellularLocation>
</comment>
<feature type="region of interest" description="Disordered" evidence="4">
    <location>
        <begin position="512"/>
        <end position="533"/>
    </location>
</feature>
<comment type="similarity">
    <text evidence="2">Belongs to the transpeptidase family.</text>
</comment>
<feature type="compositionally biased region" description="Basic and acidic residues" evidence="4">
    <location>
        <begin position="14"/>
        <end position="25"/>
    </location>
</feature>
<sequence length="595" mass="62965">MTSRSGQSRPGRRSSREASYDEASRARYRVRASRPGGSGSGGSDRGFLTTRRVFTALLGVVAARLVWMQAIDGPRLAAAAESQRTNVATLHARRGTIYDRNGNILAMSEECKTVYANPQTVEDPSAVASVLAECLGGERSDYADLLTGDGTFVYIERQVDEEVAEELSEKLSAAELTGIYFLDDTKRVYPYGNVGAQVLGYVGTDGNGLSGLELYYDDILTGTDGEMLMETGLTGTPIAGGASEVTEAVDGTDLVISIDIDLQEACENIIREAPETYDAESGSVMVTDPRTGEILAACSTPLPDFSNLSETAEELSLKPVSSSYEPGSVFKVLTTSIGFDLGLFNPDSTYTVPAAVKVGDDYVTDDDNRDYTETMDVREMMRRSSNTAMALLVQDVIGADRFSEGVDRYGIGHLTGIDFPGEATGIVKSPDEYDGATAGSMAFGQAVSVPMVQIVRAYGAVANGGVLTTPHFLVTKGGEDVEWPSGSAAVSAEAASMEIDVMRTVMQEGTGRNGQVEGYDVAGKTGTGEQASEEGGYGSYDFTASLCGFANADDPEVLVYVGLNHLPHLASQSSANVFHDVMSQAVNIMGVTPSA</sequence>
<evidence type="ECO:0000259" key="5">
    <source>
        <dbReference type="Pfam" id="PF00905"/>
    </source>
</evidence>
<evidence type="ECO:0000259" key="6">
    <source>
        <dbReference type="Pfam" id="PF03717"/>
    </source>
</evidence>
<feature type="region of interest" description="Disordered" evidence="4">
    <location>
        <begin position="1"/>
        <end position="45"/>
    </location>
</feature>
<evidence type="ECO:0000256" key="3">
    <source>
        <dbReference type="ARBA" id="ARBA00023136"/>
    </source>
</evidence>
<evidence type="ECO:0000256" key="4">
    <source>
        <dbReference type="SAM" id="MobiDB-lite"/>
    </source>
</evidence>
<dbReference type="Pfam" id="PF00905">
    <property type="entry name" value="Transpeptidase"/>
    <property type="match status" value="1"/>
</dbReference>
<dbReference type="Proteomes" id="UP000712527">
    <property type="component" value="Unassembled WGS sequence"/>
</dbReference>
<comment type="caution">
    <text evidence="7">The sequence shown here is derived from an EMBL/GenBank/DDBJ whole genome shotgun (WGS) entry which is preliminary data.</text>
</comment>
<evidence type="ECO:0000313" key="8">
    <source>
        <dbReference type="Proteomes" id="UP000712527"/>
    </source>
</evidence>
<proteinExistence type="inferred from homology"/>
<keyword evidence="3" id="KW-0472">Membrane</keyword>
<dbReference type="InterPro" id="IPR001460">
    <property type="entry name" value="PCN-bd_Tpept"/>
</dbReference>
<evidence type="ECO:0000313" key="7">
    <source>
        <dbReference type="EMBL" id="MBM6774965.1"/>
    </source>
</evidence>
<dbReference type="InterPro" id="IPR050515">
    <property type="entry name" value="Beta-lactam/transpept"/>
</dbReference>
<dbReference type="Pfam" id="PF03717">
    <property type="entry name" value="PBP_dimer"/>
    <property type="match status" value="1"/>
</dbReference>
<dbReference type="SUPFAM" id="SSF56519">
    <property type="entry name" value="Penicillin binding protein dimerisation domain"/>
    <property type="match status" value="1"/>
</dbReference>
<evidence type="ECO:0000256" key="1">
    <source>
        <dbReference type="ARBA" id="ARBA00004370"/>
    </source>
</evidence>
<dbReference type="Gene3D" id="3.90.1310.10">
    <property type="entry name" value="Penicillin-binding protein 2a (Domain 2)"/>
    <property type="match status" value="1"/>
</dbReference>
<dbReference type="RefSeq" id="WP_204793307.1">
    <property type="nucleotide sequence ID" value="NZ_JACSNQ010000008.1"/>
</dbReference>
<keyword evidence="8" id="KW-1185">Reference proteome</keyword>
<accession>A0ABS2F1Z2</accession>
<gene>
    <name evidence="7" type="ORF">H9X80_05365</name>
</gene>